<dbReference type="AlphaFoldDB" id="A0AAD7DT07"/>
<evidence type="ECO:0000313" key="1">
    <source>
        <dbReference type="EMBL" id="KAJ7697652.1"/>
    </source>
</evidence>
<name>A0AAD7DT07_MYCRO</name>
<gene>
    <name evidence="1" type="ORF">B0H17DRAFT_1197313</name>
</gene>
<proteinExistence type="predicted"/>
<dbReference type="EMBL" id="JARKIE010000029">
    <property type="protein sequence ID" value="KAJ7697652.1"/>
    <property type="molecule type" value="Genomic_DNA"/>
</dbReference>
<evidence type="ECO:0000313" key="2">
    <source>
        <dbReference type="Proteomes" id="UP001221757"/>
    </source>
</evidence>
<organism evidence="1 2">
    <name type="scientific">Mycena rosella</name>
    <name type="common">Pink bonnet</name>
    <name type="synonym">Agaricus rosellus</name>
    <dbReference type="NCBI Taxonomy" id="1033263"/>
    <lineage>
        <taxon>Eukaryota</taxon>
        <taxon>Fungi</taxon>
        <taxon>Dikarya</taxon>
        <taxon>Basidiomycota</taxon>
        <taxon>Agaricomycotina</taxon>
        <taxon>Agaricomycetes</taxon>
        <taxon>Agaricomycetidae</taxon>
        <taxon>Agaricales</taxon>
        <taxon>Marasmiineae</taxon>
        <taxon>Mycenaceae</taxon>
        <taxon>Mycena</taxon>
    </lineage>
</organism>
<keyword evidence="2" id="KW-1185">Reference proteome</keyword>
<reference evidence="1" key="1">
    <citation type="submission" date="2023-03" db="EMBL/GenBank/DDBJ databases">
        <title>Massive genome expansion in bonnet fungi (Mycena s.s.) driven by repeated elements and novel gene families across ecological guilds.</title>
        <authorList>
            <consortium name="Lawrence Berkeley National Laboratory"/>
            <person name="Harder C.B."/>
            <person name="Miyauchi S."/>
            <person name="Viragh M."/>
            <person name="Kuo A."/>
            <person name="Thoen E."/>
            <person name="Andreopoulos B."/>
            <person name="Lu D."/>
            <person name="Skrede I."/>
            <person name="Drula E."/>
            <person name="Henrissat B."/>
            <person name="Morin E."/>
            <person name="Kohler A."/>
            <person name="Barry K."/>
            <person name="LaButti K."/>
            <person name="Morin E."/>
            <person name="Salamov A."/>
            <person name="Lipzen A."/>
            <person name="Mereny Z."/>
            <person name="Hegedus B."/>
            <person name="Baldrian P."/>
            <person name="Stursova M."/>
            <person name="Weitz H."/>
            <person name="Taylor A."/>
            <person name="Grigoriev I.V."/>
            <person name="Nagy L.G."/>
            <person name="Martin F."/>
            <person name="Kauserud H."/>
        </authorList>
    </citation>
    <scope>NUCLEOTIDE SEQUENCE</scope>
    <source>
        <strain evidence="1">CBHHK067</strain>
    </source>
</reference>
<accession>A0AAD7DT07</accession>
<comment type="caution">
    <text evidence="1">The sequence shown here is derived from an EMBL/GenBank/DDBJ whole genome shotgun (WGS) entry which is preliminary data.</text>
</comment>
<sequence length="121" mass="13645">MLLNLTAGRNPWKATAPSDSTFRIYLHIPHHCPTHLPRAQHRPTRPSVYTSTFLITVLPISPELNTVLLHIALQGLTDFYAAGAVFEANMVWCPWEVRIGLEAVVQSRVEFAYPDETSDTF</sequence>
<protein>
    <submittedName>
        <fullName evidence="1">Uncharacterized protein</fullName>
    </submittedName>
</protein>
<dbReference type="Proteomes" id="UP001221757">
    <property type="component" value="Unassembled WGS sequence"/>
</dbReference>